<dbReference type="RefSeq" id="WP_182614093.1">
    <property type="nucleotide sequence ID" value="NZ_BAAATF010000012.1"/>
</dbReference>
<dbReference type="InterPro" id="IPR007421">
    <property type="entry name" value="Schlafen_AlbA_2_dom"/>
</dbReference>
<dbReference type="InterPro" id="IPR038461">
    <property type="entry name" value="Schlafen_AlbA_2_dom_sf"/>
</dbReference>
<name>A0A7W3J4Z9_9MICO</name>
<comment type="caution">
    <text evidence="2">The sequence shown here is derived from an EMBL/GenBank/DDBJ whole genome shotgun (WGS) entry which is preliminary data.</text>
</comment>
<organism evidence="2 3">
    <name type="scientific">Promicromonospora sukumoe</name>
    <dbReference type="NCBI Taxonomy" id="88382"/>
    <lineage>
        <taxon>Bacteria</taxon>
        <taxon>Bacillati</taxon>
        <taxon>Actinomycetota</taxon>
        <taxon>Actinomycetes</taxon>
        <taxon>Micrococcales</taxon>
        <taxon>Promicromonosporaceae</taxon>
        <taxon>Promicromonospora</taxon>
    </lineage>
</organism>
<dbReference type="Gene3D" id="3.30.950.30">
    <property type="entry name" value="Schlafen, AAA domain"/>
    <property type="match status" value="1"/>
</dbReference>
<evidence type="ECO:0000313" key="3">
    <source>
        <dbReference type="Proteomes" id="UP000540568"/>
    </source>
</evidence>
<dbReference type="Pfam" id="PF04326">
    <property type="entry name" value="SLFN_AlbA_2"/>
    <property type="match status" value="1"/>
</dbReference>
<feature type="domain" description="Schlafen AlbA-2" evidence="1">
    <location>
        <begin position="32"/>
        <end position="154"/>
    </location>
</feature>
<protein>
    <recommendedName>
        <fullName evidence="1">Schlafen AlbA-2 domain-containing protein</fullName>
    </recommendedName>
</protein>
<dbReference type="Proteomes" id="UP000540568">
    <property type="component" value="Unassembled WGS sequence"/>
</dbReference>
<sequence length="418" mass="45068">MTFSALHKYLGHKPGPVTGELVATAVAEHLVETSDLDWKRELPPEKGASGSDFPKDVAAMANSGGGTIVFGVSEVQKAATGRRDVGELTERHERALRSAAVTAIMPPIFGLGIYRVGVGGERAVVVVVPPSVDGPHLIYKNDLFGAPVRNDSDTVWMKERQIEAMYRARLDERRHAGEALGRLYDDTAVGHDLAERAWFIGVAHPRIPDVATERPAREQAGVVFDRAATLTLGWSDRTGIHPLENVTLNNPRPGLRRWTAPNKATSDRQRFRQAWASIHHDGSVSIAAAVGGPPINGEHESLPGSRVPSRSIEAAVSDLVALIAAVVESRGGAWEYEVNVGVEYQGAEPMVIQTTDQHGFIYDENSTPLARFAPVAATIVAGEGVTDLHQQVYGLAEDCVNQGGVTYLRTIKEPPPSE</sequence>
<gene>
    <name evidence="2" type="ORF">FHX71_000290</name>
</gene>
<dbReference type="EMBL" id="JACGWV010000001">
    <property type="protein sequence ID" value="MBA8806348.1"/>
    <property type="molecule type" value="Genomic_DNA"/>
</dbReference>
<evidence type="ECO:0000313" key="2">
    <source>
        <dbReference type="EMBL" id="MBA8806348.1"/>
    </source>
</evidence>
<accession>A0A7W3J4Z9</accession>
<dbReference type="AlphaFoldDB" id="A0A7W3J4Z9"/>
<keyword evidence="3" id="KW-1185">Reference proteome</keyword>
<proteinExistence type="predicted"/>
<evidence type="ECO:0000259" key="1">
    <source>
        <dbReference type="Pfam" id="PF04326"/>
    </source>
</evidence>
<reference evidence="2 3" key="1">
    <citation type="submission" date="2020-07" db="EMBL/GenBank/DDBJ databases">
        <title>Sequencing the genomes of 1000 actinobacteria strains.</title>
        <authorList>
            <person name="Klenk H.-P."/>
        </authorList>
    </citation>
    <scope>NUCLEOTIDE SEQUENCE [LARGE SCALE GENOMIC DNA]</scope>
    <source>
        <strain evidence="2 3">DSM 44121</strain>
    </source>
</reference>